<dbReference type="EMBL" id="BRYB01003496">
    <property type="protein sequence ID" value="GMI37803.1"/>
    <property type="molecule type" value="Genomic_DNA"/>
</dbReference>
<name>A0ABQ6N0K5_9STRA</name>
<feature type="transmembrane region" description="Helical" evidence="2">
    <location>
        <begin position="211"/>
        <end position="232"/>
    </location>
</feature>
<reference evidence="3 4" key="1">
    <citation type="journal article" date="2023" name="Commun. Biol.">
        <title>Genome analysis of Parmales, the sister group of diatoms, reveals the evolutionary specialization of diatoms from phago-mixotrophs to photoautotrophs.</title>
        <authorList>
            <person name="Ban H."/>
            <person name="Sato S."/>
            <person name="Yoshikawa S."/>
            <person name="Yamada K."/>
            <person name="Nakamura Y."/>
            <person name="Ichinomiya M."/>
            <person name="Sato N."/>
            <person name="Blanc-Mathieu R."/>
            <person name="Endo H."/>
            <person name="Kuwata A."/>
            <person name="Ogata H."/>
        </authorList>
    </citation>
    <scope>NUCLEOTIDE SEQUENCE [LARGE SCALE GENOMIC DNA]</scope>
</reference>
<feature type="transmembrane region" description="Helical" evidence="2">
    <location>
        <begin position="71"/>
        <end position="90"/>
    </location>
</feature>
<organism evidence="3 4">
    <name type="scientific">Tetraparma gracilis</name>
    <dbReference type="NCBI Taxonomy" id="2962635"/>
    <lineage>
        <taxon>Eukaryota</taxon>
        <taxon>Sar</taxon>
        <taxon>Stramenopiles</taxon>
        <taxon>Ochrophyta</taxon>
        <taxon>Bolidophyceae</taxon>
        <taxon>Parmales</taxon>
        <taxon>Triparmaceae</taxon>
        <taxon>Tetraparma</taxon>
    </lineage>
</organism>
<evidence type="ECO:0000256" key="1">
    <source>
        <dbReference type="SAM" id="MobiDB-lite"/>
    </source>
</evidence>
<evidence type="ECO:0000313" key="3">
    <source>
        <dbReference type="EMBL" id="GMI37803.1"/>
    </source>
</evidence>
<dbReference type="Pfam" id="PF12689">
    <property type="entry name" value="Acid_PPase"/>
    <property type="match status" value="1"/>
</dbReference>
<dbReference type="InterPro" id="IPR010036">
    <property type="entry name" value="MDP_1_eu_arc"/>
</dbReference>
<dbReference type="InterPro" id="IPR036259">
    <property type="entry name" value="MFS_trans_sf"/>
</dbReference>
<protein>
    <submittedName>
        <fullName evidence="3">Uncharacterized protein</fullName>
    </submittedName>
</protein>
<feature type="transmembrane region" description="Helical" evidence="2">
    <location>
        <begin position="357"/>
        <end position="376"/>
    </location>
</feature>
<feature type="transmembrane region" description="Helical" evidence="2">
    <location>
        <begin position="419"/>
        <end position="437"/>
    </location>
</feature>
<dbReference type="Gene3D" id="3.40.50.1000">
    <property type="entry name" value="HAD superfamily/HAD-like"/>
    <property type="match status" value="1"/>
</dbReference>
<comment type="caution">
    <text evidence="3">The sequence shown here is derived from an EMBL/GenBank/DDBJ whole genome shotgun (WGS) entry which is preliminary data.</text>
</comment>
<evidence type="ECO:0000313" key="4">
    <source>
        <dbReference type="Proteomes" id="UP001165060"/>
    </source>
</evidence>
<keyword evidence="2" id="KW-0472">Membrane</keyword>
<keyword evidence="2" id="KW-0812">Transmembrane</keyword>
<gene>
    <name evidence="3" type="ORF">TeGR_g5835</name>
</gene>
<accession>A0ABQ6N0K5</accession>
<sequence length="675" mass="72525">MAPSRPPSDAPSPPTQLRSLVSSIVSASDSSNLPVPHCPKRAFALLLVITFAYMCPWVGVGTFVNHFNVQYGPNFFVFLNTCFYFPGLPVSLAQNKFDENFDLKWGPSLTFLFRMLLSLLFVAAVCFAFPIVDNESALLGFTVLLGMVTWTAHGTFMPMVSLFPSKAVGFAQFGFQLPNLFAAGMVFGLGFTDCLSDSVESDKACYTKDKIKTFFWVTGGLVVVGMVAVYFFSTLQITVAVQDKYTMTLGIGAKPRASSNFLLSGTGVGGVGEVVGLEYERASPRRAKQRTASEARCENPNEPPGTDMSTPLLGSDADFRGSGAVSDLSDGSALSEGGPRSSVKAQIRKFTKIHRSVLFFTIFASIFTGSFFSHVNRADPSRGGDMSQTLYFARLFSDLAGRLLTFLPRPSCFRTINGLLTLTVFRSLLLLVFFFYIEPFEFLPKNDTFIVGLVVVCAMQSGYTAVLAYEFIGVDVDAEAPACIVFDLDDCLWTPEMFQLPSKPSIPSSAGGAAGGEVTGVSCAGGGPTVSLFPGARKVLAELARGGYGLPSDTLLCVASSSEEPTYSFSCLSTLTVAGKPLQGLFSACAVGRTGGLSSRKTTHFAKFRKDLVEAGHGDVAYGDMLFFDDCNWGDHVGDLRKTLGVVGVRTPTGLTEELFLEGLRKFAESKAVGN</sequence>
<dbReference type="InterPro" id="IPR023214">
    <property type="entry name" value="HAD_sf"/>
</dbReference>
<feature type="transmembrane region" description="Helical" evidence="2">
    <location>
        <begin position="111"/>
        <end position="132"/>
    </location>
</feature>
<feature type="region of interest" description="Disordered" evidence="1">
    <location>
        <begin position="285"/>
        <end position="313"/>
    </location>
</feature>
<proteinExistence type="predicted"/>
<feature type="transmembrane region" description="Helical" evidence="2">
    <location>
        <begin position="449"/>
        <end position="469"/>
    </location>
</feature>
<keyword evidence="4" id="KW-1185">Reference proteome</keyword>
<keyword evidence="2" id="KW-1133">Transmembrane helix</keyword>
<feature type="transmembrane region" description="Helical" evidence="2">
    <location>
        <begin position="138"/>
        <end position="156"/>
    </location>
</feature>
<feature type="transmembrane region" description="Helical" evidence="2">
    <location>
        <begin position="168"/>
        <end position="191"/>
    </location>
</feature>
<feature type="transmembrane region" description="Helical" evidence="2">
    <location>
        <begin position="42"/>
        <end position="59"/>
    </location>
</feature>
<dbReference type="Proteomes" id="UP001165060">
    <property type="component" value="Unassembled WGS sequence"/>
</dbReference>
<dbReference type="SUPFAM" id="SSF103473">
    <property type="entry name" value="MFS general substrate transporter"/>
    <property type="match status" value="1"/>
</dbReference>
<dbReference type="PANTHER" id="PTHR17901">
    <property type="entry name" value="MAGNESIUM-DEPENDENT PHOSPHATASE 1 MDP1"/>
    <property type="match status" value="1"/>
</dbReference>
<evidence type="ECO:0000256" key="2">
    <source>
        <dbReference type="SAM" id="Phobius"/>
    </source>
</evidence>
<dbReference type="PANTHER" id="PTHR17901:SF14">
    <property type="entry name" value="MAGNESIUM-DEPENDENT PHOSPHATASE 1"/>
    <property type="match status" value="1"/>
</dbReference>